<protein>
    <submittedName>
        <fullName evidence="1">Ovule protein</fullName>
    </submittedName>
</protein>
<proteinExistence type="predicted"/>
<dbReference type="WBParaSite" id="MCU_009736-RA">
    <property type="protein sequence ID" value="MCU_009736-RA"/>
    <property type="gene ID" value="MCU_009736"/>
</dbReference>
<name>A0A5K3FQN7_MESCO</name>
<reference evidence="1" key="1">
    <citation type="submission" date="2019-11" db="UniProtKB">
        <authorList>
            <consortium name="WormBaseParasite"/>
        </authorList>
    </citation>
    <scope>IDENTIFICATION</scope>
</reference>
<accession>A0A5K3FQN7</accession>
<dbReference type="AlphaFoldDB" id="A0A5K3FQN7"/>
<organism evidence="1">
    <name type="scientific">Mesocestoides corti</name>
    <name type="common">Flatworm</name>
    <dbReference type="NCBI Taxonomy" id="53468"/>
    <lineage>
        <taxon>Eukaryota</taxon>
        <taxon>Metazoa</taxon>
        <taxon>Spiralia</taxon>
        <taxon>Lophotrochozoa</taxon>
        <taxon>Platyhelminthes</taxon>
        <taxon>Cestoda</taxon>
        <taxon>Eucestoda</taxon>
        <taxon>Cyclophyllidea</taxon>
        <taxon>Mesocestoididae</taxon>
        <taxon>Mesocestoides</taxon>
    </lineage>
</organism>
<evidence type="ECO:0000313" key="1">
    <source>
        <dbReference type="WBParaSite" id="MCU_009736-RA"/>
    </source>
</evidence>
<sequence length="105" mass="12111">MSEMLIVVKYSGQSCIPHARGGYSTHQSKSTIRKHISSTFNILHLKQKPVFFATFILWCHVSLHLHITTAANSALCRRRRNEDDLPFGIHWWVLVDIPQCLLELN</sequence>